<protein>
    <submittedName>
        <fullName evidence="2">Uncharacterized protein</fullName>
    </submittedName>
</protein>
<accession>A0A5J4UTJ4</accession>
<dbReference type="EMBL" id="SNRW01012714">
    <property type="protein sequence ID" value="KAA6373480.1"/>
    <property type="molecule type" value="Genomic_DNA"/>
</dbReference>
<dbReference type="Proteomes" id="UP000324800">
    <property type="component" value="Unassembled WGS sequence"/>
</dbReference>
<proteinExistence type="predicted"/>
<gene>
    <name evidence="2" type="ORF">EZS28_030994</name>
</gene>
<evidence type="ECO:0000256" key="1">
    <source>
        <dbReference type="SAM" id="MobiDB-lite"/>
    </source>
</evidence>
<organism evidence="2 3">
    <name type="scientific">Streblomastix strix</name>
    <dbReference type="NCBI Taxonomy" id="222440"/>
    <lineage>
        <taxon>Eukaryota</taxon>
        <taxon>Metamonada</taxon>
        <taxon>Preaxostyla</taxon>
        <taxon>Oxymonadida</taxon>
        <taxon>Streblomastigidae</taxon>
        <taxon>Streblomastix</taxon>
    </lineage>
</organism>
<comment type="caution">
    <text evidence="2">The sequence shown here is derived from an EMBL/GenBank/DDBJ whole genome shotgun (WGS) entry which is preliminary data.</text>
</comment>
<reference evidence="2 3" key="1">
    <citation type="submission" date="2019-03" db="EMBL/GenBank/DDBJ databases">
        <title>Single cell metagenomics reveals metabolic interactions within the superorganism composed of flagellate Streblomastix strix and complex community of Bacteroidetes bacteria on its surface.</title>
        <authorList>
            <person name="Treitli S.C."/>
            <person name="Kolisko M."/>
            <person name="Husnik F."/>
            <person name="Keeling P."/>
            <person name="Hampl V."/>
        </authorList>
    </citation>
    <scope>NUCLEOTIDE SEQUENCE [LARGE SCALE GENOMIC DNA]</scope>
    <source>
        <strain evidence="2">ST1C</strain>
    </source>
</reference>
<evidence type="ECO:0000313" key="3">
    <source>
        <dbReference type="Proteomes" id="UP000324800"/>
    </source>
</evidence>
<sequence>MSSRDQLSYSQEDQAEGDDDKLFSDIEDAVSEFGSTTLSRLRGMGLQNSRLLGEYQELKRTKVMSDTELRKENEELAERLVGRDEALRVYKAEVIKLQRIVAEQDN</sequence>
<feature type="compositionally biased region" description="Polar residues" evidence="1">
    <location>
        <begin position="1"/>
        <end position="12"/>
    </location>
</feature>
<name>A0A5J4UTJ4_9EUKA</name>
<feature type="region of interest" description="Disordered" evidence="1">
    <location>
        <begin position="1"/>
        <end position="21"/>
    </location>
</feature>
<evidence type="ECO:0000313" key="2">
    <source>
        <dbReference type="EMBL" id="KAA6373480.1"/>
    </source>
</evidence>
<dbReference type="AlphaFoldDB" id="A0A5J4UTJ4"/>